<feature type="compositionally biased region" description="Low complexity" evidence="1">
    <location>
        <begin position="362"/>
        <end position="378"/>
    </location>
</feature>
<evidence type="ECO:0000313" key="4">
    <source>
        <dbReference type="Proteomes" id="UP000245695"/>
    </source>
</evidence>
<keyword evidence="4" id="KW-1185">Reference proteome</keyword>
<reference evidence="3 4" key="1">
    <citation type="submission" date="2014-09" db="EMBL/GenBank/DDBJ databases">
        <authorList>
            <person name="Hornung B.V."/>
        </authorList>
    </citation>
    <scope>NUCLEOTIDE SEQUENCE [LARGE SCALE GENOMIC DNA]</scope>
    <source>
        <strain evidence="3 4">FRIFI</strain>
    </source>
</reference>
<sequence>MNKGFKNFKKKAIGLSLALCLTIANLGVAFADGSRVVTLGANLNPSQREQMLKYFGVNENQAVIIEVNNKEEREYLQGVATEEQLGKVTMSCSYVEPTKKGNGINVKTANLTWVTSAMIATTLSTAGIENANVIAAAPFPVSGTGALTGVMKAFEDATGKSLSEEKKELATEELVTTGDLGDSIGQDKATGVINDIKTEIIKNNTKDTVQIADTINNITNNYNVNLSDEQFKQIESLMSKIASQDYNYNDMKDTLENVSNVVENNLKDLGESIQNSGILDTIKGWFEGIGDWFGNLFSKDQNKDLGILENTNDQMLGENATINATDDKAVNLPSSEEVEGFFAKVWNWLTGLFTSDEKAPTKESTPNNTTTTTDGSSNVENTTNEGKDIPVSNEENNNSQDTTNSENNSTEMPSQNTNQNDSSNAEIPPAQ</sequence>
<dbReference type="KEGG" id="rhom:FRIFI_1685"/>
<evidence type="ECO:0000256" key="1">
    <source>
        <dbReference type="SAM" id="MobiDB-lite"/>
    </source>
</evidence>
<accession>A0A2P2BS75</accession>
<organism evidence="3 4">
    <name type="scientific">Romboutsia hominis</name>
    <dbReference type="NCBI Taxonomy" id="1507512"/>
    <lineage>
        <taxon>Bacteria</taxon>
        <taxon>Bacillati</taxon>
        <taxon>Bacillota</taxon>
        <taxon>Clostridia</taxon>
        <taxon>Peptostreptococcales</taxon>
        <taxon>Peptostreptococcaceae</taxon>
        <taxon>Romboutsia</taxon>
    </lineage>
</organism>
<dbReference type="Proteomes" id="UP000245695">
    <property type="component" value="Chromosome 1"/>
</dbReference>
<feature type="region of interest" description="Disordered" evidence="1">
    <location>
        <begin position="357"/>
        <end position="431"/>
    </location>
</feature>
<feature type="chain" id="PRO_5015168072" evidence="2">
    <location>
        <begin position="32"/>
        <end position="431"/>
    </location>
</feature>
<keyword evidence="2" id="KW-0732">Signal</keyword>
<dbReference type="InterPro" id="IPR009343">
    <property type="entry name" value="DUF1002"/>
</dbReference>
<protein>
    <submittedName>
        <fullName evidence="3">Signal peptide protein, YSIRK</fullName>
    </submittedName>
</protein>
<dbReference type="RefSeq" id="WP_092925300.1">
    <property type="nucleotide sequence ID" value="NZ_LN650648.1"/>
</dbReference>
<evidence type="ECO:0000313" key="3">
    <source>
        <dbReference type="EMBL" id="CEI73218.1"/>
    </source>
</evidence>
<dbReference type="EMBL" id="LN650648">
    <property type="protein sequence ID" value="CEI73218.1"/>
    <property type="molecule type" value="Genomic_DNA"/>
</dbReference>
<feature type="compositionally biased region" description="Polar residues" evidence="1">
    <location>
        <begin position="393"/>
        <end position="425"/>
    </location>
</feature>
<proteinExistence type="predicted"/>
<dbReference type="Pfam" id="PF06207">
    <property type="entry name" value="DUF1002"/>
    <property type="match status" value="1"/>
</dbReference>
<dbReference type="AlphaFoldDB" id="A0A2P2BS75"/>
<feature type="signal peptide" evidence="2">
    <location>
        <begin position="1"/>
        <end position="31"/>
    </location>
</feature>
<gene>
    <name evidence="3" type="ORF">FRIFI_1685</name>
</gene>
<name>A0A2P2BS75_9FIRM</name>
<evidence type="ECO:0000256" key="2">
    <source>
        <dbReference type="SAM" id="SignalP"/>
    </source>
</evidence>